<dbReference type="EMBL" id="CP058559">
    <property type="protein sequence ID" value="QNO16012.1"/>
    <property type="molecule type" value="Genomic_DNA"/>
</dbReference>
<feature type="transmembrane region" description="Helical" evidence="1">
    <location>
        <begin position="12"/>
        <end position="29"/>
    </location>
</feature>
<dbReference type="RefSeq" id="WP_213166410.1">
    <property type="nucleotide sequence ID" value="NZ_CP058559.1"/>
</dbReference>
<sequence length="148" mass="16380">MADFLENSEGKILAIFLLVIMISLALYFIKGTKYEKQAKILIVTGTVIWFTALIFKINFLLIAGHIIMNLGIVAGVYGGQSKISSPIPMYVFMGSYLAIQGIGYGLDYKVLQSLVITETSKSYEILGLSTIIPMILSIGSYYLIKKHK</sequence>
<keyword evidence="1" id="KW-1133">Transmembrane helix</keyword>
<protein>
    <submittedName>
        <fullName evidence="2">Uncharacterized protein</fullName>
    </submittedName>
</protein>
<dbReference type="Proteomes" id="UP000516160">
    <property type="component" value="Chromosome"/>
</dbReference>
<feature type="transmembrane region" description="Helical" evidence="1">
    <location>
        <begin position="87"/>
        <end position="105"/>
    </location>
</feature>
<gene>
    <name evidence="2" type="ORF">HYG86_15170</name>
</gene>
<feature type="transmembrane region" description="Helical" evidence="1">
    <location>
        <begin position="125"/>
        <end position="144"/>
    </location>
</feature>
<feature type="transmembrane region" description="Helical" evidence="1">
    <location>
        <begin position="38"/>
        <end position="55"/>
    </location>
</feature>
<organism evidence="2 3">
    <name type="scientific">Alkalicella caledoniensis</name>
    <dbReference type="NCBI Taxonomy" id="2731377"/>
    <lineage>
        <taxon>Bacteria</taxon>
        <taxon>Bacillati</taxon>
        <taxon>Bacillota</taxon>
        <taxon>Clostridia</taxon>
        <taxon>Eubacteriales</taxon>
        <taxon>Proteinivoracaceae</taxon>
        <taxon>Alkalicella</taxon>
    </lineage>
</organism>
<keyword evidence="3" id="KW-1185">Reference proteome</keyword>
<dbReference type="KEGG" id="acae:HYG86_15170"/>
<proteinExistence type="predicted"/>
<evidence type="ECO:0000313" key="2">
    <source>
        <dbReference type="EMBL" id="QNO16012.1"/>
    </source>
</evidence>
<reference evidence="2 3" key="1">
    <citation type="submission" date="2020-07" db="EMBL/GenBank/DDBJ databases">
        <title>Alkalicella. sp. LB2 genome.</title>
        <authorList>
            <person name="Postec A."/>
            <person name="Quemeneur M."/>
        </authorList>
    </citation>
    <scope>NUCLEOTIDE SEQUENCE [LARGE SCALE GENOMIC DNA]</scope>
    <source>
        <strain evidence="2 3">LB2</strain>
    </source>
</reference>
<evidence type="ECO:0000256" key="1">
    <source>
        <dbReference type="SAM" id="Phobius"/>
    </source>
</evidence>
<evidence type="ECO:0000313" key="3">
    <source>
        <dbReference type="Proteomes" id="UP000516160"/>
    </source>
</evidence>
<keyword evidence="1" id="KW-0812">Transmembrane</keyword>
<dbReference type="AlphaFoldDB" id="A0A7G9WBF0"/>
<name>A0A7G9WBF0_ALKCA</name>
<keyword evidence="1" id="KW-0472">Membrane</keyword>
<accession>A0A7G9WBF0</accession>